<evidence type="ECO:0000259" key="6">
    <source>
        <dbReference type="PROSITE" id="PS51349"/>
    </source>
</evidence>
<dbReference type="GO" id="GO:0010181">
    <property type="term" value="F:FMN binding"/>
    <property type="evidence" value="ECO:0007669"/>
    <property type="project" value="InterPro"/>
</dbReference>
<dbReference type="EMBL" id="OOIP01000001">
    <property type="protein sequence ID" value="SPO34853.1"/>
    <property type="molecule type" value="Genomic_DNA"/>
</dbReference>
<feature type="binding site" evidence="5">
    <location>
        <position position="322"/>
    </location>
    <ligand>
        <name>glyoxylate</name>
        <dbReference type="ChEBI" id="CHEBI:36655"/>
    </ligand>
</feature>
<evidence type="ECO:0000313" key="8">
    <source>
        <dbReference type="Proteomes" id="UP000323386"/>
    </source>
</evidence>
<comment type="cofactor">
    <cofactor evidence="1">
        <name>FMN</name>
        <dbReference type="ChEBI" id="CHEBI:58210"/>
    </cofactor>
</comment>
<evidence type="ECO:0000256" key="5">
    <source>
        <dbReference type="PIRSR" id="PIRSR000138-2"/>
    </source>
</evidence>
<protein>
    <submittedName>
        <fullName evidence="7">Probable L-lactate dehydrogenase</fullName>
    </submittedName>
</protein>
<comment type="similarity">
    <text evidence="3">Belongs to the FMN-dependent alpha-hydroxy acid dehydrogenase family.</text>
</comment>
<dbReference type="GO" id="GO:0016491">
    <property type="term" value="F:oxidoreductase activity"/>
    <property type="evidence" value="ECO:0007669"/>
    <property type="project" value="UniProtKB-KW"/>
</dbReference>
<feature type="binding site" evidence="5">
    <location>
        <position position="295"/>
    </location>
    <ligand>
        <name>FMN</name>
        <dbReference type="ChEBI" id="CHEBI:58210"/>
    </ligand>
</feature>
<feature type="domain" description="FMN hydroxy acid dehydrogenase" evidence="6">
    <location>
        <begin position="30"/>
        <end position="424"/>
    </location>
</feature>
<organism evidence="7 8">
    <name type="scientific">Pseudozyma flocculosa</name>
    <dbReference type="NCBI Taxonomy" id="84751"/>
    <lineage>
        <taxon>Eukaryota</taxon>
        <taxon>Fungi</taxon>
        <taxon>Dikarya</taxon>
        <taxon>Basidiomycota</taxon>
        <taxon>Ustilaginomycotina</taxon>
        <taxon>Ustilaginomycetes</taxon>
        <taxon>Ustilaginales</taxon>
        <taxon>Ustilaginaceae</taxon>
        <taxon>Pseudozyma</taxon>
    </lineage>
</organism>
<dbReference type="PROSITE" id="PS51349">
    <property type="entry name" value="FMN_HYDROXY_ACID_DH_2"/>
    <property type="match status" value="1"/>
</dbReference>
<feature type="binding site" evidence="5">
    <location>
        <begin position="109"/>
        <end position="111"/>
    </location>
    <ligand>
        <name>FMN</name>
        <dbReference type="ChEBI" id="CHEBI:58210"/>
    </ligand>
</feature>
<keyword evidence="5" id="KW-0285">Flavoprotein</keyword>
<evidence type="ECO:0000256" key="2">
    <source>
        <dbReference type="ARBA" id="ARBA00023002"/>
    </source>
</evidence>
<dbReference type="AlphaFoldDB" id="A0A5C3ERA8"/>
<feature type="binding site" evidence="5">
    <location>
        <position position="176"/>
    </location>
    <ligand>
        <name>FMN</name>
        <dbReference type="ChEBI" id="CHEBI:58210"/>
    </ligand>
</feature>
<dbReference type="Pfam" id="PF01070">
    <property type="entry name" value="FMN_dh"/>
    <property type="match status" value="1"/>
</dbReference>
<evidence type="ECO:0000256" key="1">
    <source>
        <dbReference type="ARBA" id="ARBA00001917"/>
    </source>
</evidence>
<dbReference type="Gene3D" id="3.20.20.70">
    <property type="entry name" value="Aldolase class I"/>
    <property type="match status" value="1"/>
</dbReference>
<dbReference type="PANTHER" id="PTHR10578:SF75">
    <property type="entry name" value="L-LACTATE DEHYDROGENASE (AFU_ORTHOLOGUE AFUA_4G07050)"/>
    <property type="match status" value="1"/>
</dbReference>
<dbReference type="SUPFAM" id="SSF51395">
    <property type="entry name" value="FMN-linked oxidoreductases"/>
    <property type="match status" value="1"/>
</dbReference>
<dbReference type="PIRSF" id="PIRSF000138">
    <property type="entry name" value="Al-hdrx_acd_dh"/>
    <property type="match status" value="1"/>
</dbReference>
<feature type="binding site" evidence="5">
    <location>
        <position position="204"/>
    </location>
    <ligand>
        <name>FMN</name>
        <dbReference type="ChEBI" id="CHEBI:58210"/>
    </ligand>
</feature>
<feature type="binding site" evidence="5">
    <location>
        <position position="56"/>
    </location>
    <ligand>
        <name>glyoxylate</name>
        <dbReference type="ChEBI" id="CHEBI:36655"/>
    </ligand>
</feature>
<dbReference type="InterPro" id="IPR037396">
    <property type="entry name" value="FMN_HAD"/>
</dbReference>
<dbReference type="InterPro" id="IPR000262">
    <property type="entry name" value="FMN-dep_DH"/>
</dbReference>
<dbReference type="OrthoDB" id="25826at2759"/>
<keyword evidence="2" id="KW-0560">Oxidoreductase</keyword>
<dbReference type="InterPro" id="IPR013785">
    <property type="entry name" value="Aldolase_TIM"/>
</dbReference>
<dbReference type="PANTHER" id="PTHR10578">
    <property type="entry name" value="S -2-HYDROXY-ACID OXIDASE-RELATED"/>
    <property type="match status" value="1"/>
</dbReference>
<proteinExistence type="inferred from homology"/>
<feature type="binding site" evidence="5">
    <location>
        <begin position="373"/>
        <end position="374"/>
    </location>
    <ligand>
        <name>FMN</name>
        <dbReference type="ChEBI" id="CHEBI:58210"/>
    </ligand>
</feature>
<feature type="binding site" evidence="5">
    <location>
        <begin position="350"/>
        <end position="354"/>
    </location>
    <ligand>
        <name>FMN</name>
        <dbReference type="ChEBI" id="CHEBI:58210"/>
    </ligand>
</feature>
<evidence type="ECO:0000256" key="4">
    <source>
        <dbReference type="PIRSR" id="PIRSR000138-1"/>
    </source>
</evidence>
<keyword evidence="5" id="KW-0288">FMN</keyword>
<feature type="active site" description="Proton acceptor" evidence="4">
    <location>
        <position position="319"/>
    </location>
</feature>
<dbReference type="Proteomes" id="UP000323386">
    <property type="component" value="Unassembled WGS sequence"/>
</dbReference>
<feature type="binding site" evidence="5">
    <location>
        <position position="178"/>
    </location>
    <ligand>
        <name>glyoxylate</name>
        <dbReference type="ChEBI" id="CHEBI:36655"/>
    </ligand>
</feature>
<sequence>MDPTNLPQRNTPHWSLYQRECFESGTKDHKLPPFNTHPDELEDLARQRLSSGGWSYASCNAGLGTTHLANRDAFSHYHIIPRMLVDTNQRDTSIELFGKKLSAPICFSPVGINKIYHPEGELPVAKVAGELGLPYTLSTAGSVSIEDAAAYNARGAAEGCAGGKGAQYEDGLRWFQLYLPHQEDLATSLLKRAANSGFEACIMTLDTWQLAWRHLDVALSNYGFYRGIGAEMGLGDPAFLELLKQRGIDKDADAKAVGRTWIDQIWHGKAFSWERIPSVIQEWKELSGGKPFLLKGILSVEDAIRAKEVGCDGIVVSNHAGRQVDGSISSLEALPAIVDAVGSQMEILFDSGVRGGSDVFKALALGAKAVMIGRLWIYGLSIQGEEGVRHVLRSLLAEFDILMNVGGFRTIGEIDRSAIRPSAVIPSANGRL</sequence>
<feature type="binding site" evidence="5">
    <location>
        <position position="317"/>
    </location>
    <ligand>
        <name>FMN</name>
        <dbReference type="ChEBI" id="CHEBI:58210"/>
    </ligand>
</feature>
<evidence type="ECO:0000313" key="7">
    <source>
        <dbReference type="EMBL" id="SPO34853.1"/>
    </source>
</evidence>
<evidence type="ECO:0000256" key="3">
    <source>
        <dbReference type="ARBA" id="ARBA00024042"/>
    </source>
</evidence>
<feature type="binding site" evidence="5">
    <location>
        <position position="138"/>
    </location>
    <ligand>
        <name>FMN</name>
        <dbReference type="ChEBI" id="CHEBI:58210"/>
    </ligand>
</feature>
<feature type="binding site" evidence="5">
    <location>
        <position position="319"/>
    </location>
    <ligand>
        <name>glyoxylate</name>
        <dbReference type="ChEBI" id="CHEBI:36655"/>
    </ligand>
</feature>
<accession>A0A5C3ERA8</accession>
<name>A0A5C3ERA8_9BASI</name>
<reference evidence="7 8" key="1">
    <citation type="submission" date="2018-03" db="EMBL/GenBank/DDBJ databases">
        <authorList>
            <person name="Guldener U."/>
        </authorList>
    </citation>
    <scope>NUCLEOTIDE SEQUENCE [LARGE SCALE GENOMIC DNA]</scope>
    <source>
        <strain evidence="7 8">DAOM196992</strain>
    </source>
</reference>
<gene>
    <name evidence="7" type="ORF">PSFLO_00324</name>
</gene>
<keyword evidence="8" id="KW-1185">Reference proteome</keyword>
<dbReference type="InterPro" id="IPR012133">
    <property type="entry name" value="Alpha-hydoxy_acid_DH_FMN"/>
</dbReference>
<feature type="binding site" evidence="5">
    <location>
        <position position="213"/>
    </location>
    <ligand>
        <name>glyoxylate</name>
        <dbReference type="ChEBI" id="CHEBI:36655"/>
    </ligand>
</feature>